<evidence type="ECO:0000313" key="3">
    <source>
        <dbReference type="Proteomes" id="UP000887159"/>
    </source>
</evidence>
<feature type="chain" id="PRO_5036445433" description="Transposase" evidence="1">
    <location>
        <begin position="19"/>
        <end position="96"/>
    </location>
</feature>
<organism evidence="2 3">
    <name type="scientific">Trichonephila clavipes</name>
    <name type="common">Golden silk orbweaver</name>
    <name type="synonym">Nephila clavipes</name>
    <dbReference type="NCBI Taxonomy" id="2585209"/>
    <lineage>
        <taxon>Eukaryota</taxon>
        <taxon>Metazoa</taxon>
        <taxon>Ecdysozoa</taxon>
        <taxon>Arthropoda</taxon>
        <taxon>Chelicerata</taxon>
        <taxon>Arachnida</taxon>
        <taxon>Araneae</taxon>
        <taxon>Araneomorphae</taxon>
        <taxon>Entelegynae</taxon>
        <taxon>Araneoidea</taxon>
        <taxon>Nephilidae</taxon>
        <taxon>Trichonephila</taxon>
    </lineage>
</organism>
<feature type="signal peptide" evidence="1">
    <location>
        <begin position="1"/>
        <end position="18"/>
    </location>
</feature>
<protein>
    <recommendedName>
        <fullName evidence="4">Transposase</fullName>
    </recommendedName>
</protein>
<evidence type="ECO:0000256" key="1">
    <source>
        <dbReference type="SAM" id="SignalP"/>
    </source>
</evidence>
<dbReference type="AlphaFoldDB" id="A0A8X6V4X4"/>
<comment type="caution">
    <text evidence="2">The sequence shown here is derived from an EMBL/GenBank/DDBJ whole genome shotgun (WGS) entry which is preliminary data.</text>
</comment>
<dbReference type="Proteomes" id="UP000887159">
    <property type="component" value="Unassembled WGS sequence"/>
</dbReference>
<accession>A0A8X6V4X4</accession>
<sequence length="96" mass="10495">MAASVMCNVIVKFQLLLGANLKWCFSNKKASLGAKTCDIERKSGFSSATLAEWRHFVHEQVLDHVEFTASKIGGVGKVVEVDESKFGKGNFTKGVM</sequence>
<evidence type="ECO:0000313" key="2">
    <source>
        <dbReference type="EMBL" id="GFY04942.1"/>
    </source>
</evidence>
<keyword evidence="1" id="KW-0732">Signal</keyword>
<proteinExistence type="predicted"/>
<gene>
    <name evidence="2" type="ORF">TNCV_2175981</name>
</gene>
<reference evidence="2" key="1">
    <citation type="submission" date="2020-08" db="EMBL/GenBank/DDBJ databases">
        <title>Multicomponent nature underlies the extraordinary mechanical properties of spider dragline silk.</title>
        <authorList>
            <person name="Kono N."/>
            <person name="Nakamura H."/>
            <person name="Mori M."/>
            <person name="Yoshida Y."/>
            <person name="Ohtoshi R."/>
            <person name="Malay A.D."/>
            <person name="Moran D.A.P."/>
            <person name="Tomita M."/>
            <person name="Numata K."/>
            <person name="Arakawa K."/>
        </authorList>
    </citation>
    <scope>NUCLEOTIDE SEQUENCE</scope>
</reference>
<dbReference type="EMBL" id="BMAU01021247">
    <property type="protein sequence ID" value="GFY04942.1"/>
    <property type="molecule type" value="Genomic_DNA"/>
</dbReference>
<keyword evidence="3" id="KW-1185">Reference proteome</keyword>
<name>A0A8X6V4X4_TRICX</name>
<evidence type="ECO:0008006" key="4">
    <source>
        <dbReference type="Google" id="ProtNLM"/>
    </source>
</evidence>